<evidence type="ECO:0000256" key="7">
    <source>
        <dbReference type="ARBA" id="ARBA00022692"/>
    </source>
</evidence>
<protein>
    <recommendedName>
        <fullName evidence="4 12">GPI ethanolamine phosphate transferase 1</fullName>
        <ecNumber evidence="12">2.-.-.-</ecNumber>
    </recommendedName>
</protein>
<evidence type="ECO:0000256" key="6">
    <source>
        <dbReference type="ARBA" id="ARBA00022679"/>
    </source>
</evidence>
<dbReference type="PANTHER" id="PTHR12250">
    <property type="entry name" value="PHOSPHATIDYLINOSITOL GLYCAN, CLASS N"/>
    <property type="match status" value="1"/>
</dbReference>
<dbReference type="Pfam" id="PF01663">
    <property type="entry name" value="Phosphodiest"/>
    <property type="match status" value="1"/>
</dbReference>
<dbReference type="UniPathway" id="UPA00196"/>
<dbReference type="InterPro" id="IPR037671">
    <property type="entry name" value="PIGN_N"/>
</dbReference>
<evidence type="ECO:0000259" key="13">
    <source>
        <dbReference type="Pfam" id="PF04987"/>
    </source>
</evidence>
<feature type="transmembrane region" description="Helical" evidence="12">
    <location>
        <begin position="519"/>
        <end position="543"/>
    </location>
</feature>
<comment type="subcellular location">
    <subcellularLocation>
        <location evidence="1 12">Endoplasmic reticulum membrane</location>
        <topology evidence="1 12">Multi-pass membrane protein</topology>
    </subcellularLocation>
</comment>
<dbReference type="InterPro" id="IPR017850">
    <property type="entry name" value="Alkaline_phosphatase_core_sf"/>
</dbReference>
<reference evidence="14" key="1">
    <citation type="submission" date="2017-11" db="EMBL/GenBank/DDBJ databases">
        <title>The sensing device of the deep-sea amphipod.</title>
        <authorList>
            <person name="Kobayashi H."/>
            <person name="Nagahama T."/>
            <person name="Arai W."/>
            <person name="Sasagawa Y."/>
            <person name="Umeda M."/>
            <person name="Hayashi T."/>
            <person name="Nikaido I."/>
            <person name="Watanabe H."/>
            <person name="Oguri K."/>
            <person name="Kitazato H."/>
            <person name="Fujioka K."/>
            <person name="Kido Y."/>
            <person name="Takami H."/>
        </authorList>
    </citation>
    <scope>NUCLEOTIDE SEQUENCE</scope>
    <source>
        <tissue evidence="14">Whole body</tissue>
    </source>
</reference>
<dbReference type="EMBL" id="IACT01004629">
    <property type="protein sequence ID" value="LAC23813.1"/>
    <property type="molecule type" value="mRNA"/>
</dbReference>
<feature type="transmembrane region" description="Helical" evidence="12">
    <location>
        <begin position="487"/>
        <end position="507"/>
    </location>
</feature>
<feature type="transmembrane region" description="Helical" evidence="12">
    <location>
        <begin position="444"/>
        <end position="465"/>
    </location>
</feature>
<name>A0A6A7G0U3_9CRUS</name>
<keyword evidence="7 12" id="KW-0812">Transmembrane</keyword>
<accession>A0A6A7G0U3</accession>
<comment type="function">
    <text evidence="12">Ethanolamine phosphate transferase involved in glycosylphosphatidylinositol-anchor biosynthesis. Transfers ethanolamine phosphate to the first alpha-1,4-linked mannose of the glycosylphosphatidylinositol precursor of GPI-anchor.</text>
</comment>
<dbReference type="EC" id="2.-.-.-" evidence="12"/>
<feature type="transmembrane region" description="Helical" evidence="12">
    <location>
        <begin position="549"/>
        <end position="567"/>
    </location>
</feature>
<dbReference type="AlphaFoldDB" id="A0A6A7G0U3"/>
<evidence type="ECO:0000256" key="2">
    <source>
        <dbReference type="ARBA" id="ARBA00004687"/>
    </source>
</evidence>
<dbReference type="FunFam" id="3.40.720.10:FF:000015">
    <property type="entry name" value="GPI ethanolamine phosphate transferase 1"/>
    <property type="match status" value="1"/>
</dbReference>
<keyword evidence="10 12" id="KW-0472">Membrane</keyword>
<evidence type="ECO:0000256" key="5">
    <source>
        <dbReference type="ARBA" id="ARBA00022502"/>
    </source>
</evidence>
<evidence type="ECO:0000256" key="1">
    <source>
        <dbReference type="ARBA" id="ARBA00004477"/>
    </source>
</evidence>
<keyword evidence="5 12" id="KW-0337">GPI-anchor biosynthesis</keyword>
<dbReference type="InterPro" id="IPR017852">
    <property type="entry name" value="GPI_EtnP_transferase_1_C"/>
</dbReference>
<keyword evidence="8 12" id="KW-0256">Endoplasmic reticulum</keyword>
<evidence type="ECO:0000256" key="8">
    <source>
        <dbReference type="ARBA" id="ARBA00022824"/>
    </source>
</evidence>
<evidence type="ECO:0000313" key="14">
    <source>
        <dbReference type="EMBL" id="LAC23813.1"/>
    </source>
</evidence>
<dbReference type="SUPFAM" id="SSF53649">
    <property type="entry name" value="Alkaline phosphatase-like"/>
    <property type="match status" value="1"/>
</dbReference>
<keyword evidence="6 12" id="KW-0808">Transferase</keyword>
<sequence>MWLYLFGFVVHVVFFISVFDIYFRTPIIHGMEPQSSPLPPSAKRLVLFVADGLRADSFYNYTNGITMAPYLRSVIVHNGTWGVSHTHVPTESRPGHVAILAGLYEDPSAIARGWRENPVHFDHVFNQSTYAWAWGSPDIVPMFAAGEHSGHITTETYTAEEEDFASADSSTLDTWVFDKLDNLLDRAATDKQLHEQLHSDRVILFLHLLGLDINGHAHKPHSREYLNNIKLVDQGVERVVQRLNSFYGDKSTAYVFTADHGMTSWGSHGAGEASETETPIVAWGAGVSGPHDPSSFQASRMVFDSRVTDWGLGHVRRHDVHQADIAPLMAALINIPVPVNNVGSLPVEYLSSSLQYRAEALFANARQLLAQYTVRRQRKQADMLLLIFSPYRPLMLDDEISYISTIRIALQKKNYEQVIKTCNTLLHLSEAGIAYYHNYDRPGLTLSITAAFLGWIALIICQILQHDTSVLRMSRNSIEGRTAAKKSSFWCRAVLVWGLITVLLNIVQQCPWQHHVYHLLPVLVWGVLVYKWLGVLRVCWLLLRDYNMVWETAIRLLGIFIAVQILVLSFQARVMLCAGLLCAGAWPLVFYSPTAGGGGTSLALGWLGACILLSSFAILPPVVGMTPSYGMVEFAGLVALVLACFALYW</sequence>
<feature type="domain" description="GPI ethanolamine phosphate transferase 1 C-terminal" evidence="13">
    <location>
        <begin position="432"/>
        <end position="646"/>
    </location>
</feature>
<comment type="pathway">
    <text evidence="2 12">Glycolipid biosynthesis; glycosylphosphatidylinositol-anchor biosynthesis.</text>
</comment>
<dbReference type="CDD" id="cd16020">
    <property type="entry name" value="GPI_EPT_1"/>
    <property type="match status" value="1"/>
</dbReference>
<comment type="similarity">
    <text evidence="3 12">Belongs to the PIGG/PIGN/PIGO family. PIGN subfamily.</text>
</comment>
<evidence type="ECO:0000256" key="4">
    <source>
        <dbReference type="ARBA" id="ARBA00020831"/>
    </source>
</evidence>
<organism evidence="14">
    <name type="scientific">Hirondellea gigas</name>
    <dbReference type="NCBI Taxonomy" id="1518452"/>
    <lineage>
        <taxon>Eukaryota</taxon>
        <taxon>Metazoa</taxon>
        <taxon>Ecdysozoa</taxon>
        <taxon>Arthropoda</taxon>
        <taxon>Crustacea</taxon>
        <taxon>Multicrustacea</taxon>
        <taxon>Malacostraca</taxon>
        <taxon>Eumalacostraca</taxon>
        <taxon>Peracarida</taxon>
        <taxon>Amphipoda</taxon>
        <taxon>Amphilochidea</taxon>
        <taxon>Lysianassida</taxon>
        <taxon>Lysianassidira</taxon>
        <taxon>Lysianassoidea</taxon>
        <taxon>Lysianassidae</taxon>
        <taxon>Hirondellea</taxon>
    </lineage>
</organism>
<evidence type="ECO:0000256" key="3">
    <source>
        <dbReference type="ARBA" id="ARBA00008400"/>
    </source>
</evidence>
<feature type="transmembrane region" description="Helical" evidence="12">
    <location>
        <begin position="574"/>
        <end position="591"/>
    </location>
</feature>
<feature type="transmembrane region" description="Helical" evidence="12">
    <location>
        <begin position="630"/>
        <end position="648"/>
    </location>
</feature>
<dbReference type="GO" id="GO:0005789">
    <property type="term" value="C:endoplasmic reticulum membrane"/>
    <property type="evidence" value="ECO:0007669"/>
    <property type="project" value="UniProtKB-SubCell"/>
</dbReference>
<feature type="transmembrane region" description="Helical" evidence="12">
    <location>
        <begin position="6"/>
        <end position="23"/>
    </location>
</feature>
<dbReference type="GO" id="GO:0051377">
    <property type="term" value="F:mannose-ethanolamine phosphotransferase activity"/>
    <property type="evidence" value="ECO:0007669"/>
    <property type="project" value="UniProtKB-UniRule"/>
</dbReference>
<dbReference type="InterPro" id="IPR007070">
    <property type="entry name" value="GPI_EtnP_transferase_1"/>
</dbReference>
<dbReference type="InterPro" id="IPR002591">
    <property type="entry name" value="Phosphodiest/P_Trfase"/>
</dbReference>
<keyword evidence="11" id="KW-0325">Glycoprotein</keyword>
<evidence type="ECO:0000256" key="9">
    <source>
        <dbReference type="ARBA" id="ARBA00022989"/>
    </source>
</evidence>
<dbReference type="Pfam" id="PF04987">
    <property type="entry name" value="PigN"/>
    <property type="match status" value="1"/>
</dbReference>
<dbReference type="GO" id="GO:0006506">
    <property type="term" value="P:GPI anchor biosynthetic process"/>
    <property type="evidence" value="ECO:0007669"/>
    <property type="project" value="UniProtKB-UniPathway"/>
</dbReference>
<evidence type="ECO:0000256" key="11">
    <source>
        <dbReference type="ARBA" id="ARBA00023180"/>
    </source>
</evidence>
<dbReference type="Gene3D" id="3.40.720.10">
    <property type="entry name" value="Alkaline Phosphatase, subunit A"/>
    <property type="match status" value="2"/>
</dbReference>
<evidence type="ECO:0000256" key="12">
    <source>
        <dbReference type="RuleBase" id="RU367138"/>
    </source>
</evidence>
<proteinExistence type="evidence at transcript level"/>
<keyword evidence="9 12" id="KW-1133">Transmembrane helix</keyword>
<comment type="caution">
    <text evidence="12">Lacks conserved residue(s) required for the propagation of feature annotation.</text>
</comment>
<dbReference type="PANTHER" id="PTHR12250:SF0">
    <property type="entry name" value="GPI ETHANOLAMINE PHOSPHATE TRANSFERASE 1"/>
    <property type="match status" value="1"/>
</dbReference>
<feature type="transmembrane region" description="Helical" evidence="12">
    <location>
        <begin position="603"/>
        <end position="623"/>
    </location>
</feature>
<evidence type="ECO:0000256" key="10">
    <source>
        <dbReference type="ARBA" id="ARBA00023136"/>
    </source>
</evidence>